<dbReference type="STRING" id="747676.F4S6X7"/>
<dbReference type="SUPFAM" id="SSF54719">
    <property type="entry name" value="Fe,Mn superoxide dismutase (SOD), C-terminal domain"/>
    <property type="match status" value="1"/>
</dbReference>
<name>F4S6X7_MELLP</name>
<feature type="domain" description="Manganese/iron superoxide dismutase C-terminal" evidence="1">
    <location>
        <begin position="134"/>
        <end position="190"/>
    </location>
</feature>
<dbReference type="InterPro" id="IPR036324">
    <property type="entry name" value="Mn/Fe_SOD_N_sf"/>
</dbReference>
<dbReference type="GeneID" id="18927868"/>
<proteinExistence type="predicted"/>
<dbReference type="InterPro" id="IPR019832">
    <property type="entry name" value="Mn/Fe_SOD_C"/>
</dbReference>
<dbReference type="Pfam" id="PF02777">
    <property type="entry name" value="Sod_Fe_C"/>
    <property type="match status" value="2"/>
</dbReference>
<sequence length="306" mass="34402">MNQPTRRLIKTLISNNNLNPSRLGIRSLHQVPPTSSLPFNVETGLLPFLSSKTLKTLSIDWQTGLLDRLNQHLQGSDAEHLSLFDSIIHLAKDRTQVQAFNLASEALNNYFFLNGLVTSTDVNQSNRPTDGSLLSRAIDDTYGSYTQFVSYFSSAANGMASSGYLWLVCDQDGLLGICPTFASGTILVQNRQQRGDWPLQLGNLTRNPTTSSSSLPSFNNSLFSNPIPLSTPNRSITRKTTEPSDRFNQLHPIFTLPITERAYLIDHGVWGKETYLKSFWDVIDWKKCEKAYEARCDIKSHEGKRW</sequence>
<dbReference type="GO" id="GO:0046872">
    <property type="term" value="F:metal ion binding"/>
    <property type="evidence" value="ECO:0007669"/>
    <property type="project" value="InterPro"/>
</dbReference>
<feature type="domain" description="Manganese/iron superoxide dismutase C-terminal" evidence="1">
    <location>
        <begin position="248"/>
        <end position="290"/>
    </location>
</feature>
<dbReference type="RefSeq" id="XP_007417128.1">
    <property type="nucleotide sequence ID" value="XM_007417066.1"/>
</dbReference>
<dbReference type="HOGENOM" id="CLU_057349_2_0_1"/>
<dbReference type="InterPro" id="IPR036314">
    <property type="entry name" value="SOD_C_sf"/>
</dbReference>
<dbReference type="Gene3D" id="3.55.40.20">
    <property type="entry name" value="Iron/manganese superoxide dismutase, C-terminal domain"/>
    <property type="match status" value="1"/>
</dbReference>
<dbReference type="EMBL" id="GL883157">
    <property type="protein sequence ID" value="EGF99602.1"/>
    <property type="molecule type" value="Genomic_DNA"/>
</dbReference>
<dbReference type="OrthoDB" id="275227at2759"/>
<dbReference type="Proteomes" id="UP000001072">
    <property type="component" value="Unassembled WGS sequence"/>
</dbReference>
<dbReference type="AlphaFoldDB" id="F4S6X7"/>
<evidence type="ECO:0000313" key="2">
    <source>
        <dbReference type="EMBL" id="EGF99602.1"/>
    </source>
</evidence>
<dbReference type="GO" id="GO:0004784">
    <property type="term" value="F:superoxide dismutase activity"/>
    <property type="evidence" value="ECO:0007669"/>
    <property type="project" value="InterPro"/>
</dbReference>
<reference evidence="3" key="1">
    <citation type="journal article" date="2011" name="Proc. Natl. Acad. Sci. U.S.A.">
        <title>Obligate biotrophy features unraveled by the genomic analysis of rust fungi.</title>
        <authorList>
            <person name="Duplessis S."/>
            <person name="Cuomo C.A."/>
            <person name="Lin Y.-C."/>
            <person name="Aerts A."/>
            <person name="Tisserant E."/>
            <person name="Veneault-Fourrey C."/>
            <person name="Joly D.L."/>
            <person name="Hacquard S."/>
            <person name="Amselem J."/>
            <person name="Cantarel B.L."/>
            <person name="Chiu R."/>
            <person name="Coutinho P.M."/>
            <person name="Feau N."/>
            <person name="Field M."/>
            <person name="Frey P."/>
            <person name="Gelhaye E."/>
            <person name="Goldberg J."/>
            <person name="Grabherr M.G."/>
            <person name="Kodira C.D."/>
            <person name="Kohler A."/>
            <person name="Kuees U."/>
            <person name="Lindquist E.A."/>
            <person name="Lucas S.M."/>
            <person name="Mago R."/>
            <person name="Mauceli E."/>
            <person name="Morin E."/>
            <person name="Murat C."/>
            <person name="Pangilinan J.L."/>
            <person name="Park R."/>
            <person name="Pearson M."/>
            <person name="Quesneville H."/>
            <person name="Rouhier N."/>
            <person name="Sakthikumar S."/>
            <person name="Salamov A.A."/>
            <person name="Schmutz J."/>
            <person name="Selles B."/>
            <person name="Shapiro H."/>
            <person name="Tanguay P."/>
            <person name="Tuskan G.A."/>
            <person name="Henrissat B."/>
            <person name="Van de Peer Y."/>
            <person name="Rouze P."/>
            <person name="Ellis J.G."/>
            <person name="Dodds P.N."/>
            <person name="Schein J.E."/>
            <person name="Zhong S."/>
            <person name="Hamelin R.C."/>
            <person name="Grigoriev I.V."/>
            <person name="Szabo L.J."/>
            <person name="Martin F."/>
        </authorList>
    </citation>
    <scope>NUCLEOTIDE SEQUENCE [LARGE SCALE GENOMIC DNA]</scope>
    <source>
        <strain evidence="3">98AG31 / pathotype 3-4-7</strain>
    </source>
</reference>
<organism evidence="3">
    <name type="scientific">Melampsora larici-populina (strain 98AG31 / pathotype 3-4-7)</name>
    <name type="common">Poplar leaf rust fungus</name>
    <dbReference type="NCBI Taxonomy" id="747676"/>
    <lineage>
        <taxon>Eukaryota</taxon>
        <taxon>Fungi</taxon>
        <taxon>Dikarya</taxon>
        <taxon>Basidiomycota</taxon>
        <taxon>Pucciniomycotina</taxon>
        <taxon>Pucciniomycetes</taxon>
        <taxon>Pucciniales</taxon>
        <taxon>Melampsoraceae</taxon>
        <taxon>Melampsora</taxon>
    </lineage>
</organism>
<dbReference type="PANTHER" id="PTHR42769:SF3">
    <property type="entry name" value="SUPEROXIDE DISMUTASE [FE] 2, CHLOROPLASTIC"/>
    <property type="match status" value="1"/>
</dbReference>
<dbReference type="PANTHER" id="PTHR42769">
    <property type="entry name" value="SUPEROXIDE DISMUTASE"/>
    <property type="match status" value="1"/>
</dbReference>
<dbReference type="FunCoup" id="F4S6X7">
    <property type="interactions" value="27"/>
</dbReference>
<protein>
    <recommendedName>
        <fullName evidence="1">Manganese/iron superoxide dismutase C-terminal domain-containing protein</fullName>
    </recommendedName>
</protein>
<dbReference type="VEuPathDB" id="FungiDB:MELLADRAFT_40203"/>
<dbReference type="eggNOG" id="KOG0876">
    <property type="taxonomic scope" value="Eukaryota"/>
</dbReference>
<dbReference type="KEGG" id="mlr:MELLADRAFT_40203"/>
<accession>F4S6X7</accession>
<keyword evidence="3" id="KW-1185">Reference proteome</keyword>
<dbReference type="InParanoid" id="F4S6X7"/>
<gene>
    <name evidence="2" type="ORF">MELLADRAFT_40203</name>
</gene>
<evidence type="ECO:0000313" key="3">
    <source>
        <dbReference type="Proteomes" id="UP000001072"/>
    </source>
</evidence>
<evidence type="ECO:0000259" key="1">
    <source>
        <dbReference type="Pfam" id="PF02777"/>
    </source>
</evidence>
<dbReference type="SUPFAM" id="SSF46609">
    <property type="entry name" value="Fe,Mn superoxide dismutase (SOD), N-terminal domain"/>
    <property type="match status" value="1"/>
</dbReference>